<dbReference type="PANTHER" id="PTHR16222:SF12">
    <property type="entry name" value="ADP-RIBOSYLGLYCOHYDROLASE-RELATED"/>
    <property type="match status" value="1"/>
</dbReference>
<dbReference type="PANTHER" id="PTHR16222">
    <property type="entry name" value="ADP-RIBOSYLGLYCOHYDROLASE"/>
    <property type="match status" value="1"/>
</dbReference>
<dbReference type="InterPro" id="IPR036705">
    <property type="entry name" value="Ribosyl_crysJ1_sf"/>
</dbReference>
<keyword evidence="1" id="KW-0460">Magnesium</keyword>
<dbReference type="EMBL" id="MWWX01000009">
    <property type="protein sequence ID" value="OZG61450.1"/>
    <property type="molecule type" value="Genomic_DNA"/>
</dbReference>
<sequence length="336" mass="35169">MNMGNEDSRNRALGALAGLALGDALGMPTQSMGASWIERAYGGITGLRDAIAEQPIAPNMPAGSVTDDTEQALLVARLIIEGEGHIDPNSLSKTLLDWEDDMRARGSLDLLGPSTKLALEQVRAGADISTTGRTGTTNGAAMRVTPVGVAHNAEGPHFTDYVYESCRVTHNTEHGFLSAYLVAAAVSFGIEGRTVREALAEAMDSAERVERRGAWSPKADVLARTRAAVDGCETGDEASFQQSLREVCGTSVEANESVAAAFAMAWRYADEPLRALLTAANIGGDTDTIAAMAGAMLGAGIGGAAFPQDLVGRVCEVSHLDLAPIADGLLEVRRTE</sequence>
<name>A0A261FQJ3_9BIFI</name>
<feature type="binding site" evidence="1">
    <location>
        <position position="287"/>
    </location>
    <ligand>
        <name>Mg(2+)</name>
        <dbReference type="ChEBI" id="CHEBI:18420"/>
        <label>1</label>
    </ligand>
</feature>
<comment type="cofactor">
    <cofactor evidence="1">
        <name>Mg(2+)</name>
        <dbReference type="ChEBI" id="CHEBI:18420"/>
    </cofactor>
    <text evidence="1">Binds 2 magnesium ions per subunit.</text>
</comment>
<dbReference type="GO" id="GO:0046872">
    <property type="term" value="F:metal ion binding"/>
    <property type="evidence" value="ECO:0007669"/>
    <property type="project" value="UniProtKB-KW"/>
</dbReference>
<dbReference type="STRING" id="1603886.GCA_001895165_00550"/>
<dbReference type="InterPro" id="IPR005502">
    <property type="entry name" value="Ribosyl_crysJ1"/>
</dbReference>
<feature type="binding site" evidence="1">
    <location>
        <position position="66"/>
    </location>
    <ligand>
        <name>Mg(2+)</name>
        <dbReference type="ChEBI" id="CHEBI:18420"/>
        <label>1</label>
    </ligand>
</feature>
<dbReference type="Gene3D" id="1.10.4080.10">
    <property type="entry name" value="ADP-ribosylation/Crystallin J1"/>
    <property type="match status" value="1"/>
</dbReference>
<proteinExistence type="predicted"/>
<dbReference type="SUPFAM" id="SSF101478">
    <property type="entry name" value="ADP-ribosylglycohydrolase"/>
    <property type="match status" value="1"/>
</dbReference>
<keyword evidence="3" id="KW-1185">Reference proteome</keyword>
<dbReference type="InterPro" id="IPR050792">
    <property type="entry name" value="ADP-ribosylglycohydrolase"/>
</dbReference>
<protein>
    <submittedName>
        <fullName evidence="2">ADP-ribosylglycohydrolase</fullName>
    </submittedName>
</protein>
<feature type="binding site" evidence="1">
    <location>
        <position position="288"/>
    </location>
    <ligand>
        <name>Mg(2+)</name>
        <dbReference type="ChEBI" id="CHEBI:18420"/>
        <label>1</label>
    </ligand>
</feature>
<dbReference type="GO" id="GO:0016787">
    <property type="term" value="F:hydrolase activity"/>
    <property type="evidence" value="ECO:0007669"/>
    <property type="project" value="UniProtKB-KW"/>
</dbReference>
<dbReference type="RefSeq" id="WP_083570127.1">
    <property type="nucleotide sequence ID" value="NZ_BDIS01000007.1"/>
</dbReference>
<feature type="binding site" evidence="1">
    <location>
        <position position="67"/>
    </location>
    <ligand>
        <name>Mg(2+)</name>
        <dbReference type="ChEBI" id="CHEBI:18420"/>
        <label>1</label>
    </ligand>
</feature>
<evidence type="ECO:0000313" key="3">
    <source>
        <dbReference type="Proteomes" id="UP000216352"/>
    </source>
</evidence>
<dbReference type="AlphaFoldDB" id="A0A261FQJ3"/>
<evidence type="ECO:0000313" key="2">
    <source>
        <dbReference type="EMBL" id="OZG61450.1"/>
    </source>
</evidence>
<gene>
    <name evidence="2" type="ORF">BLEM_1398</name>
</gene>
<keyword evidence="1" id="KW-0479">Metal-binding</keyword>
<evidence type="ECO:0000256" key="1">
    <source>
        <dbReference type="PIRSR" id="PIRSR605502-1"/>
    </source>
</evidence>
<comment type="caution">
    <text evidence="2">The sequence shown here is derived from an EMBL/GenBank/DDBJ whole genome shotgun (WGS) entry which is preliminary data.</text>
</comment>
<dbReference type="Proteomes" id="UP000216352">
    <property type="component" value="Unassembled WGS sequence"/>
</dbReference>
<feature type="binding site" evidence="1">
    <location>
        <position position="285"/>
    </location>
    <ligand>
        <name>Mg(2+)</name>
        <dbReference type="ChEBI" id="CHEBI:18420"/>
        <label>1</label>
    </ligand>
</feature>
<keyword evidence="2" id="KW-0378">Hydrolase</keyword>
<accession>A0A261FQJ3</accession>
<reference evidence="2 3" key="1">
    <citation type="journal article" date="2017" name="BMC Genomics">
        <title>Comparative genomic and phylogenomic analyses of the Bifidobacteriaceae family.</title>
        <authorList>
            <person name="Lugli G.A."/>
            <person name="Milani C."/>
            <person name="Turroni F."/>
            <person name="Duranti S."/>
            <person name="Mancabelli L."/>
            <person name="Mangifesta M."/>
            <person name="Ferrario C."/>
            <person name="Modesto M."/>
            <person name="Mattarelli P."/>
            <person name="Jiri K."/>
            <person name="van Sinderen D."/>
            <person name="Ventura M."/>
        </authorList>
    </citation>
    <scope>NUCLEOTIDE SEQUENCE [LARGE SCALE GENOMIC DNA]</scope>
    <source>
        <strain evidence="2 3">DSM 28807</strain>
    </source>
</reference>
<feature type="binding site" evidence="1">
    <location>
        <position position="68"/>
    </location>
    <ligand>
        <name>Mg(2+)</name>
        <dbReference type="ChEBI" id="CHEBI:18420"/>
        <label>1</label>
    </ligand>
</feature>
<organism evidence="2 3">
    <name type="scientific">Bifidobacterium lemurum</name>
    <dbReference type="NCBI Taxonomy" id="1603886"/>
    <lineage>
        <taxon>Bacteria</taxon>
        <taxon>Bacillati</taxon>
        <taxon>Actinomycetota</taxon>
        <taxon>Actinomycetes</taxon>
        <taxon>Bifidobacteriales</taxon>
        <taxon>Bifidobacteriaceae</taxon>
        <taxon>Bifidobacterium</taxon>
    </lineage>
</organism>
<dbReference type="Pfam" id="PF03747">
    <property type="entry name" value="ADP_ribosyl_GH"/>
    <property type="match status" value="1"/>
</dbReference>